<accession>A0A914CSP8</accession>
<evidence type="ECO:0000313" key="3">
    <source>
        <dbReference type="WBParaSite" id="ACRNAN_scaffold14149.g15458.t1"/>
    </source>
</evidence>
<sequence>MSEPGKGILQTGPNARQEGFAGDLSQMEAPHMKEWSRNEAGDQGPVADVGGQEVRGKPINRFSEDQFMNMPQGNQGRHHQNFL</sequence>
<evidence type="ECO:0000313" key="2">
    <source>
        <dbReference type="Proteomes" id="UP000887540"/>
    </source>
</evidence>
<evidence type="ECO:0000256" key="1">
    <source>
        <dbReference type="SAM" id="MobiDB-lite"/>
    </source>
</evidence>
<keyword evidence="2" id="KW-1185">Reference proteome</keyword>
<proteinExistence type="predicted"/>
<dbReference type="Proteomes" id="UP000887540">
    <property type="component" value="Unplaced"/>
</dbReference>
<name>A0A914CSP8_9BILA</name>
<feature type="region of interest" description="Disordered" evidence="1">
    <location>
        <begin position="1"/>
        <end position="30"/>
    </location>
</feature>
<protein>
    <submittedName>
        <fullName evidence="3">Uncharacterized protein</fullName>
    </submittedName>
</protein>
<reference evidence="3" key="1">
    <citation type="submission" date="2022-11" db="UniProtKB">
        <authorList>
            <consortium name="WormBaseParasite"/>
        </authorList>
    </citation>
    <scope>IDENTIFICATION</scope>
</reference>
<organism evidence="2 3">
    <name type="scientific">Acrobeloides nanus</name>
    <dbReference type="NCBI Taxonomy" id="290746"/>
    <lineage>
        <taxon>Eukaryota</taxon>
        <taxon>Metazoa</taxon>
        <taxon>Ecdysozoa</taxon>
        <taxon>Nematoda</taxon>
        <taxon>Chromadorea</taxon>
        <taxon>Rhabditida</taxon>
        <taxon>Tylenchina</taxon>
        <taxon>Cephalobomorpha</taxon>
        <taxon>Cephaloboidea</taxon>
        <taxon>Cephalobidae</taxon>
        <taxon>Acrobeloides</taxon>
    </lineage>
</organism>
<dbReference type="WBParaSite" id="ACRNAN_scaffold14149.g15458.t1">
    <property type="protein sequence ID" value="ACRNAN_scaffold14149.g15458.t1"/>
    <property type="gene ID" value="ACRNAN_scaffold14149.g15458"/>
</dbReference>
<dbReference type="AlphaFoldDB" id="A0A914CSP8"/>